<organism evidence="1 2">
    <name type="scientific">Rhodococcus jostii</name>
    <dbReference type="NCBI Taxonomy" id="132919"/>
    <lineage>
        <taxon>Bacteria</taxon>
        <taxon>Bacillati</taxon>
        <taxon>Actinomycetota</taxon>
        <taxon>Actinomycetes</taxon>
        <taxon>Mycobacteriales</taxon>
        <taxon>Nocardiaceae</taxon>
        <taxon>Rhodococcus</taxon>
    </lineage>
</organism>
<dbReference type="EMBL" id="FNTL01000004">
    <property type="protein sequence ID" value="SEE40853.1"/>
    <property type="molecule type" value="Genomic_DNA"/>
</dbReference>
<evidence type="ECO:0000313" key="1">
    <source>
        <dbReference type="EMBL" id="SEE40853.1"/>
    </source>
</evidence>
<accession>A0A1H5IKT2</accession>
<proteinExistence type="predicted"/>
<dbReference type="Proteomes" id="UP000183407">
    <property type="component" value="Unassembled WGS sequence"/>
</dbReference>
<name>A0A1H5IKT2_RHOJO</name>
<sequence>MATDEQECALTFLAEAQGVGKREAAVRAIIEAAAPHIHDERVRALARHGRDRYATLLDRLAR</sequence>
<reference evidence="2" key="1">
    <citation type="submission" date="2016-10" db="EMBL/GenBank/DDBJ databases">
        <authorList>
            <person name="Varghese N."/>
        </authorList>
    </citation>
    <scope>NUCLEOTIDE SEQUENCE [LARGE SCALE GENOMIC DNA]</scope>
    <source>
        <strain evidence="2">DSM 44719</strain>
    </source>
</reference>
<evidence type="ECO:0008006" key="3">
    <source>
        <dbReference type="Google" id="ProtNLM"/>
    </source>
</evidence>
<evidence type="ECO:0000313" key="2">
    <source>
        <dbReference type="Proteomes" id="UP000183407"/>
    </source>
</evidence>
<dbReference type="AlphaFoldDB" id="A0A1H5IKT2"/>
<gene>
    <name evidence="1" type="ORF">SAMN04490220_7707</name>
</gene>
<protein>
    <recommendedName>
        <fullName evidence="3">CopG family transcriptional regulator</fullName>
    </recommendedName>
</protein>